<keyword evidence="2" id="KW-0326">Glycosidase</keyword>
<feature type="region of interest" description="Disordered" evidence="1">
    <location>
        <begin position="513"/>
        <end position="549"/>
    </location>
</feature>
<accession>A0A0T9PR71</accession>
<evidence type="ECO:0000313" key="4">
    <source>
        <dbReference type="Proteomes" id="UP000044625"/>
    </source>
</evidence>
<dbReference type="EMBL" id="CWJL01000045">
    <property type="protein sequence ID" value="CRY69365.1"/>
    <property type="molecule type" value="Genomic_DNA"/>
</dbReference>
<evidence type="ECO:0000256" key="1">
    <source>
        <dbReference type="SAM" id="MobiDB-lite"/>
    </source>
</evidence>
<keyword evidence="2" id="KW-0378">Hydrolase</keyword>
<dbReference type="EC" id="3.2.1.17" evidence="2"/>
<evidence type="ECO:0000313" key="2">
    <source>
        <dbReference type="EMBL" id="CNH77848.1"/>
    </source>
</evidence>
<dbReference type="CDD" id="cd00736">
    <property type="entry name" value="lambda_lys-like"/>
    <property type="match status" value="1"/>
</dbReference>
<reference evidence="2" key="3">
    <citation type="submission" date="2015-03" db="EMBL/GenBank/DDBJ databases">
        <authorList>
            <person name="Murphy D."/>
        </authorList>
    </citation>
    <scope>NUCLEOTIDE SEQUENCE [LARGE SCALE GENOMIC DNA]</scope>
    <source>
        <strain evidence="2">A125KOH2</strain>
    </source>
</reference>
<reference evidence="5" key="2">
    <citation type="submission" date="2015-03" db="EMBL/GenBank/DDBJ databases">
        <authorList>
            <consortium name="Pathogen Informatics"/>
        </authorList>
    </citation>
    <scope>NUCLEOTIDE SEQUENCE [LARGE SCALE GENOMIC DNA]</scope>
    <source>
        <strain evidence="5">A125KOH2</strain>
    </source>
</reference>
<proteinExistence type="predicted"/>
<dbReference type="EMBL" id="CQAZ01000016">
    <property type="protein sequence ID" value="CNH77848.1"/>
    <property type="molecule type" value="Genomic_DNA"/>
</dbReference>
<dbReference type="SUPFAM" id="SSF53955">
    <property type="entry name" value="Lysozyme-like"/>
    <property type="match status" value="1"/>
</dbReference>
<keyword evidence="4" id="KW-1185">Reference proteome</keyword>
<sequence length="594" mass="65703">MRVFLRLYNEVYMSETIDSLLVSLGLETDKKSFDDANSAFKGVTDNMLQLAASITAGFGFDKLTRQFAGFVSEIDRFSRRNIIDPNNVLRWGFAYEQMGGKVQDAMGAIEKFNNLRDKAKAGQIDEKALRQAGINPYDLINITNPHEAMMWTSKAMQGMNADQKRMFGQGMALTPVDQDVLSNGPQWVNQQFDDYNKRGQQITPEAIKIADDYNDALLKLTTNVNGLASELSGPLTESITALVKRADSWLVDNKQGIVEEFNEAIPLLELMAKGIGALVAIRVMEKGGRMFLKYLPIVGAAAYAEYLYDDRENIANSAKSSWDYNTRHAKRGVGDGLKWLGIENSWANRKQGDRSLDPLAPVASEPVQRGQSAHKPTASVRDMEQYRNDPNVLHYLDVIAKAEGTDKYPNSGYNTKFGGGQFSDNTDHPRELMPFKQTDGKNNLTSAAGRYQFTRQTWDSAANALGLTDFSPESQDLAAIYLINRRGQLDNVANGDFSSATAGLGNEWASLPSSRYAQPTRSPEEMESYYSRRNTPPEPQRHSGSASGTLTKITLAPVITINEAGDAEKTRSIVEECLGDACNELALSVRTNSQ</sequence>
<dbReference type="AlphaFoldDB" id="A0A0T9PR71"/>
<protein>
    <submittedName>
        <fullName evidence="2">Lysozyme</fullName>
        <ecNumber evidence="2">3.2.1.17</ecNumber>
    </submittedName>
</protein>
<reference evidence="3 4" key="1">
    <citation type="submission" date="2015-03" db="EMBL/GenBank/DDBJ databases">
        <authorList>
            <consortium name="Pathogen Informatics"/>
            <person name="Murphy D."/>
        </authorList>
    </citation>
    <scope>NUCLEOTIDE SEQUENCE [LARGE SCALE GENOMIC DNA]</scope>
    <source>
        <strain evidence="4">type strain: CIP110230</strain>
        <strain evidence="3">Type strain: CIP110230</strain>
    </source>
</reference>
<dbReference type="Proteomes" id="UP000045840">
    <property type="component" value="Unassembled WGS sequence"/>
</dbReference>
<gene>
    <name evidence="2" type="ORF">ERS008529_02106</name>
    <name evidence="3" type="ORF">ERS137968_04517</name>
</gene>
<evidence type="ECO:0000313" key="5">
    <source>
        <dbReference type="Proteomes" id="UP000045840"/>
    </source>
</evidence>
<dbReference type="GO" id="GO:0003796">
    <property type="term" value="F:lysozyme activity"/>
    <property type="evidence" value="ECO:0007669"/>
    <property type="project" value="UniProtKB-EC"/>
</dbReference>
<dbReference type="Gene3D" id="1.10.530.10">
    <property type="match status" value="1"/>
</dbReference>
<evidence type="ECO:0000313" key="3">
    <source>
        <dbReference type="EMBL" id="CRY69365.1"/>
    </source>
</evidence>
<name>A0A0T9PR71_9GAMM</name>
<feature type="region of interest" description="Disordered" evidence="1">
    <location>
        <begin position="351"/>
        <end position="378"/>
    </location>
</feature>
<dbReference type="InterPro" id="IPR023346">
    <property type="entry name" value="Lysozyme-like_dom_sf"/>
</dbReference>
<organism evidence="2 5">
    <name type="scientific">Yersinia pekkanenii</name>
    <dbReference type="NCBI Taxonomy" id="1288385"/>
    <lineage>
        <taxon>Bacteria</taxon>
        <taxon>Pseudomonadati</taxon>
        <taxon>Pseudomonadota</taxon>
        <taxon>Gammaproteobacteria</taxon>
        <taxon>Enterobacterales</taxon>
        <taxon>Yersiniaceae</taxon>
        <taxon>Yersinia</taxon>
    </lineage>
</organism>
<dbReference type="STRING" id="1288385.ERS137968_04517"/>
<dbReference type="Proteomes" id="UP000044625">
    <property type="component" value="Unassembled WGS sequence"/>
</dbReference>